<proteinExistence type="predicted"/>
<evidence type="ECO:0000313" key="1">
    <source>
        <dbReference type="EMBL" id="KAH7903673.1"/>
    </source>
</evidence>
<reference evidence="1" key="1">
    <citation type="journal article" date="2021" name="New Phytol.">
        <title>Evolutionary innovations through gain and loss of genes in the ectomycorrhizal Boletales.</title>
        <authorList>
            <person name="Wu G."/>
            <person name="Miyauchi S."/>
            <person name="Morin E."/>
            <person name="Kuo A."/>
            <person name="Drula E."/>
            <person name="Varga T."/>
            <person name="Kohler A."/>
            <person name="Feng B."/>
            <person name="Cao Y."/>
            <person name="Lipzen A."/>
            <person name="Daum C."/>
            <person name="Hundley H."/>
            <person name="Pangilinan J."/>
            <person name="Johnson J."/>
            <person name="Barry K."/>
            <person name="LaButti K."/>
            <person name="Ng V."/>
            <person name="Ahrendt S."/>
            <person name="Min B."/>
            <person name="Choi I.G."/>
            <person name="Park H."/>
            <person name="Plett J.M."/>
            <person name="Magnuson J."/>
            <person name="Spatafora J.W."/>
            <person name="Nagy L.G."/>
            <person name="Henrissat B."/>
            <person name="Grigoriev I.V."/>
            <person name="Yang Z.L."/>
            <person name="Xu J."/>
            <person name="Martin F.M."/>
        </authorList>
    </citation>
    <scope>NUCLEOTIDE SEQUENCE</scope>
    <source>
        <strain evidence="1">ATCC 28755</strain>
    </source>
</reference>
<organism evidence="1 2">
    <name type="scientific">Hygrophoropsis aurantiaca</name>
    <dbReference type="NCBI Taxonomy" id="72124"/>
    <lineage>
        <taxon>Eukaryota</taxon>
        <taxon>Fungi</taxon>
        <taxon>Dikarya</taxon>
        <taxon>Basidiomycota</taxon>
        <taxon>Agaricomycotina</taxon>
        <taxon>Agaricomycetes</taxon>
        <taxon>Agaricomycetidae</taxon>
        <taxon>Boletales</taxon>
        <taxon>Coniophorineae</taxon>
        <taxon>Hygrophoropsidaceae</taxon>
        <taxon>Hygrophoropsis</taxon>
    </lineage>
</organism>
<comment type="caution">
    <text evidence="1">The sequence shown here is derived from an EMBL/GenBank/DDBJ whole genome shotgun (WGS) entry which is preliminary data.</text>
</comment>
<accession>A0ACB7ZTJ8</accession>
<protein>
    <submittedName>
        <fullName evidence="1">Acyl-CoA N-acyltransferase</fullName>
    </submittedName>
</protein>
<sequence>MTGMMMLMSRPGISAVAEDNRGRIVGYVLARIKNSTESDGAIHGHVGSISVLRSHRRQGIARKLLTLSLRVMAEKYKTSHVTLNVRKSNAGARALYEAIGFKSFVSRKPFYADGESAVGMIIAVDQIVREQLSRRYMLANP</sequence>
<gene>
    <name evidence="1" type="ORF">BJ138DRAFT_102327</name>
</gene>
<keyword evidence="2" id="KW-1185">Reference proteome</keyword>
<dbReference type="EMBL" id="MU268821">
    <property type="protein sequence ID" value="KAH7903673.1"/>
    <property type="molecule type" value="Genomic_DNA"/>
</dbReference>
<name>A0ACB7ZTJ8_9AGAM</name>
<dbReference type="Proteomes" id="UP000790377">
    <property type="component" value="Unassembled WGS sequence"/>
</dbReference>
<evidence type="ECO:0000313" key="2">
    <source>
        <dbReference type="Proteomes" id="UP000790377"/>
    </source>
</evidence>